<name>A0A1Y5RLE5_9PROT</name>
<organism evidence="2 3">
    <name type="scientific">Oceanibacterium hippocampi</name>
    <dbReference type="NCBI Taxonomy" id="745714"/>
    <lineage>
        <taxon>Bacteria</taxon>
        <taxon>Pseudomonadati</taxon>
        <taxon>Pseudomonadota</taxon>
        <taxon>Alphaproteobacteria</taxon>
        <taxon>Sneathiellales</taxon>
        <taxon>Sneathiellaceae</taxon>
        <taxon>Oceanibacterium</taxon>
    </lineage>
</organism>
<accession>A0A1Y5RLE5</accession>
<gene>
    <name evidence="2" type="ORF">OCH7691_00484</name>
</gene>
<evidence type="ECO:0000256" key="1">
    <source>
        <dbReference type="SAM" id="MobiDB-lite"/>
    </source>
</evidence>
<feature type="region of interest" description="Disordered" evidence="1">
    <location>
        <begin position="25"/>
        <end position="45"/>
    </location>
</feature>
<dbReference type="RefSeq" id="WP_085881820.1">
    <property type="nucleotide sequence ID" value="NZ_FWFR01000001.1"/>
</dbReference>
<dbReference type="Proteomes" id="UP000193200">
    <property type="component" value="Unassembled WGS sequence"/>
</dbReference>
<sequence>MATEVYGSLYQQDRDWVAPRGQTRAAHDAARVGDSAEVSRATPENDTVKTATADEFTFGDLIDIINPLQHIPVISSIYRELTGDEIRPVARIIGDGIYGGPIGLAGSVANAMLEEHSGRDVMGHAMALVFDDGALSGTVVAERTPDPARSAEVYQRAQSLALPASADPDPRPLSFHGVSR</sequence>
<dbReference type="InParanoid" id="A0A1Y5RLE5"/>
<evidence type="ECO:0000313" key="2">
    <source>
        <dbReference type="EMBL" id="SLN20219.1"/>
    </source>
</evidence>
<dbReference type="AlphaFoldDB" id="A0A1Y5RLE5"/>
<evidence type="ECO:0000313" key="3">
    <source>
        <dbReference type="Proteomes" id="UP000193200"/>
    </source>
</evidence>
<reference evidence="2 3" key="1">
    <citation type="submission" date="2017-03" db="EMBL/GenBank/DDBJ databases">
        <authorList>
            <person name="Afonso C.L."/>
            <person name="Miller P.J."/>
            <person name="Scott M.A."/>
            <person name="Spackman E."/>
            <person name="Goraichik I."/>
            <person name="Dimitrov K.M."/>
            <person name="Suarez D.L."/>
            <person name="Swayne D.E."/>
        </authorList>
    </citation>
    <scope>NUCLEOTIDE SEQUENCE [LARGE SCALE GENOMIC DNA]</scope>
    <source>
        <strain evidence="2 3">CECT 7691</strain>
    </source>
</reference>
<feature type="region of interest" description="Disordered" evidence="1">
    <location>
        <begin position="159"/>
        <end position="180"/>
    </location>
</feature>
<protein>
    <submittedName>
        <fullName evidence="2">Uncharacterized protein</fullName>
    </submittedName>
</protein>
<dbReference type="OrthoDB" id="5769175at2"/>
<keyword evidence="3" id="KW-1185">Reference proteome</keyword>
<dbReference type="EMBL" id="FWFR01000001">
    <property type="protein sequence ID" value="SLN20219.1"/>
    <property type="molecule type" value="Genomic_DNA"/>
</dbReference>
<proteinExistence type="predicted"/>